<dbReference type="RefSeq" id="WP_342759493.1">
    <property type="nucleotide sequence ID" value="NZ_CP146256.1"/>
</dbReference>
<reference evidence="1 2" key="1">
    <citation type="submission" date="2024-02" db="EMBL/GenBank/DDBJ databases">
        <title>Bacterial strain from lacustrine sediment.</title>
        <authorList>
            <person name="Petit C."/>
            <person name="Fadhlaoui K."/>
        </authorList>
    </citation>
    <scope>NUCLEOTIDE SEQUENCE [LARGE SCALE GENOMIC DNA]</scope>
    <source>
        <strain evidence="1 2">IPX-CK</strain>
    </source>
</reference>
<protein>
    <submittedName>
        <fullName evidence="1">Uncharacterized protein</fullName>
    </submittedName>
</protein>
<evidence type="ECO:0000313" key="2">
    <source>
        <dbReference type="Proteomes" id="UP001451571"/>
    </source>
</evidence>
<evidence type="ECO:0000313" key="1">
    <source>
        <dbReference type="EMBL" id="XAH75917.1"/>
    </source>
</evidence>
<sequence>MQKYEVSNWGNEYSEQKYPLRIDKVEFVNFAAAKYPDGAIQISCKTDDGHWVSGFLKCYLSKKGKYAIWGKHRIYEGYCGSVELVGVPYGMREGLQPLADMYGSVIV</sequence>
<gene>
    <name evidence="1" type="ORF">V6984_09220</name>
</gene>
<dbReference type="EMBL" id="CP146256">
    <property type="protein sequence ID" value="XAH75917.1"/>
    <property type="molecule type" value="Genomic_DNA"/>
</dbReference>
<proteinExistence type="predicted"/>
<accession>A0ABZ3F047</accession>
<keyword evidence="2" id="KW-1185">Reference proteome</keyword>
<name>A0ABZ3F047_9FIRM</name>
<organism evidence="1 2">
    <name type="scientific">Kineothrix sedimenti</name>
    <dbReference type="NCBI Taxonomy" id="3123317"/>
    <lineage>
        <taxon>Bacteria</taxon>
        <taxon>Bacillati</taxon>
        <taxon>Bacillota</taxon>
        <taxon>Clostridia</taxon>
        <taxon>Lachnospirales</taxon>
        <taxon>Lachnospiraceae</taxon>
        <taxon>Kineothrix</taxon>
    </lineage>
</organism>
<dbReference type="Proteomes" id="UP001451571">
    <property type="component" value="Chromosome"/>
</dbReference>